<dbReference type="Gene3D" id="3.10.180.10">
    <property type="entry name" value="2,3-Dihydroxybiphenyl 1,2-Dioxygenase, domain 1"/>
    <property type="match status" value="1"/>
</dbReference>
<dbReference type="InterPro" id="IPR050383">
    <property type="entry name" value="GlyoxalaseI/FosfomycinResist"/>
</dbReference>
<dbReference type="PROSITE" id="PS51819">
    <property type="entry name" value="VOC"/>
    <property type="match status" value="1"/>
</dbReference>
<gene>
    <name evidence="4" type="ORF">scyTo_0014746</name>
</gene>
<keyword evidence="5" id="KW-1185">Reference proteome</keyword>
<feature type="domain" description="VOC" evidence="3">
    <location>
        <begin position="38"/>
        <end position="158"/>
    </location>
</feature>
<accession>A0A401NTQ8</accession>
<reference evidence="4 5" key="1">
    <citation type="journal article" date="2018" name="Nat. Ecol. Evol.">
        <title>Shark genomes provide insights into elasmobranch evolution and the origin of vertebrates.</title>
        <authorList>
            <person name="Hara Y"/>
            <person name="Yamaguchi K"/>
            <person name="Onimaru K"/>
            <person name="Kadota M"/>
            <person name="Koyanagi M"/>
            <person name="Keeley SD"/>
            <person name="Tatsumi K"/>
            <person name="Tanaka K"/>
            <person name="Motone F"/>
            <person name="Kageyama Y"/>
            <person name="Nozu R"/>
            <person name="Adachi N"/>
            <person name="Nishimura O"/>
            <person name="Nakagawa R"/>
            <person name="Tanegashima C"/>
            <person name="Kiyatake I"/>
            <person name="Matsumoto R"/>
            <person name="Murakumo K"/>
            <person name="Nishida K"/>
            <person name="Terakita A"/>
            <person name="Kuratani S"/>
            <person name="Sato K"/>
            <person name="Hyodo S Kuraku.S."/>
        </authorList>
    </citation>
    <scope>NUCLEOTIDE SEQUENCE [LARGE SCALE GENOMIC DNA]</scope>
</reference>
<dbReference type="AlphaFoldDB" id="A0A401NTQ8"/>
<dbReference type="STRING" id="75743.A0A401NTQ8"/>
<comment type="similarity">
    <text evidence="1">Belongs to the glyoxalase I family.</text>
</comment>
<dbReference type="InterPro" id="IPR037523">
    <property type="entry name" value="VOC_core"/>
</dbReference>
<protein>
    <recommendedName>
        <fullName evidence="2">Glyoxalase domain-containing protein 5</fullName>
    </recommendedName>
</protein>
<dbReference type="Proteomes" id="UP000288216">
    <property type="component" value="Unassembled WGS sequence"/>
</dbReference>
<evidence type="ECO:0000313" key="4">
    <source>
        <dbReference type="EMBL" id="GCB64273.1"/>
    </source>
</evidence>
<dbReference type="CDD" id="cd07253">
    <property type="entry name" value="GLOD5"/>
    <property type="match status" value="1"/>
</dbReference>
<proteinExistence type="inferred from homology"/>
<dbReference type="SUPFAM" id="SSF54593">
    <property type="entry name" value="Glyoxalase/Bleomycin resistance protein/Dihydroxybiphenyl dioxygenase"/>
    <property type="match status" value="1"/>
</dbReference>
<dbReference type="PANTHER" id="PTHR21366">
    <property type="entry name" value="GLYOXALASE FAMILY PROTEIN"/>
    <property type="match status" value="1"/>
</dbReference>
<comment type="caution">
    <text evidence="4">The sequence shown here is derived from an EMBL/GenBank/DDBJ whole genome shotgun (WGS) entry which is preliminary data.</text>
</comment>
<dbReference type="EMBL" id="BFAA01008033">
    <property type="protein sequence ID" value="GCB64273.1"/>
    <property type="molecule type" value="Genomic_DNA"/>
</dbReference>
<dbReference type="PANTHER" id="PTHR21366:SF14">
    <property type="entry name" value="GLYOXALASE DOMAIN-CONTAINING PROTEIN 5"/>
    <property type="match status" value="1"/>
</dbReference>
<evidence type="ECO:0000259" key="3">
    <source>
        <dbReference type="PROSITE" id="PS51819"/>
    </source>
</evidence>
<evidence type="ECO:0000256" key="2">
    <source>
        <dbReference type="ARBA" id="ARBA00040140"/>
    </source>
</evidence>
<organism evidence="4 5">
    <name type="scientific">Scyliorhinus torazame</name>
    <name type="common">Cloudy catshark</name>
    <name type="synonym">Catulus torazame</name>
    <dbReference type="NCBI Taxonomy" id="75743"/>
    <lineage>
        <taxon>Eukaryota</taxon>
        <taxon>Metazoa</taxon>
        <taxon>Chordata</taxon>
        <taxon>Craniata</taxon>
        <taxon>Vertebrata</taxon>
        <taxon>Chondrichthyes</taxon>
        <taxon>Elasmobranchii</taxon>
        <taxon>Galeomorphii</taxon>
        <taxon>Galeoidea</taxon>
        <taxon>Carcharhiniformes</taxon>
        <taxon>Scyliorhinidae</taxon>
        <taxon>Scyliorhinus</taxon>
    </lineage>
</organism>
<dbReference type="InterPro" id="IPR029068">
    <property type="entry name" value="Glyas_Bleomycin-R_OHBP_Dase"/>
</dbReference>
<sequence>MALLKSLFSTGLRCHGVYRQCLIQFRQKNTASPIQIKGLDHLVLTVKSIEDTVAFYSQTLGMDVVTFKDNRKALSFGNQKFNLHEVGKEFEPKAHKPTAGSIDLCLITVTPIRKVMEHLKVCGVDIEEGPIERTGAVGPITSVYFRDPDNNLIEVSNYNSDQ</sequence>
<dbReference type="OMA" id="SDLCFRW"/>
<name>A0A401NTQ8_SCYTO</name>
<evidence type="ECO:0000256" key="1">
    <source>
        <dbReference type="ARBA" id="ARBA00010363"/>
    </source>
</evidence>
<evidence type="ECO:0000313" key="5">
    <source>
        <dbReference type="Proteomes" id="UP000288216"/>
    </source>
</evidence>
<dbReference type="Pfam" id="PF00903">
    <property type="entry name" value="Glyoxalase"/>
    <property type="match status" value="1"/>
</dbReference>
<dbReference type="InterPro" id="IPR004360">
    <property type="entry name" value="Glyas_Fos-R_dOase_dom"/>
</dbReference>
<dbReference type="OrthoDB" id="5371818at2759"/>